<dbReference type="NCBIfam" id="NF011787">
    <property type="entry name" value="PRK15251.1"/>
    <property type="match status" value="1"/>
</dbReference>
<keyword evidence="3" id="KW-1185">Reference proteome</keyword>
<evidence type="ECO:0000313" key="3">
    <source>
        <dbReference type="Proteomes" id="UP000256599"/>
    </source>
</evidence>
<organism evidence="2 3">
    <name type="scientific">Helicobacter marmotae</name>
    <dbReference type="NCBI Taxonomy" id="152490"/>
    <lineage>
        <taxon>Bacteria</taxon>
        <taxon>Pseudomonadati</taxon>
        <taxon>Campylobacterota</taxon>
        <taxon>Epsilonproteobacteria</taxon>
        <taxon>Campylobacterales</taxon>
        <taxon>Helicobacteraceae</taxon>
        <taxon>Helicobacter</taxon>
    </lineage>
</organism>
<dbReference type="InterPro" id="IPR036691">
    <property type="entry name" value="Endo/exonu/phosph_ase_sf"/>
</dbReference>
<accession>A0A3D8I7J6</accession>
<dbReference type="CDD" id="cd09081">
    <property type="entry name" value="CdtB"/>
    <property type="match status" value="1"/>
</dbReference>
<dbReference type="PIRSF" id="PIRSF018539">
    <property type="entry name" value="CDT_B"/>
    <property type="match status" value="1"/>
</dbReference>
<reference evidence="2 3" key="1">
    <citation type="submission" date="2018-04" db="EMBL/GenBank/DDBJ databases">
        <title>Novel Campyloabacter and Helicobacter Species and Strains.</title>
        <authorList>
            <person name="Mannion A.J."/>
            <person name="Shen Z."/>
            <person name="Fox J.G."/>
        </authorList>
    </citation>
    <scope>NUCLEOTIDE SEQUENCE [LARGE SCALE GENOMIC DNA]</scope>
    <source>
        <strain evidence="2 3">MIT 98-6070</strain>
    </source>
</reference>
<proteinExistence type="predicted"/>
<name>A0A3D8I7J6_9HELI</name>
<dbReference type="PRINTS" id="PR01388">
    <property type="entry name" value="CDTOXINB"/>
</dbReference>
<dbReference type="OrthoDB" id="5320299at2"/>
<dbReference type="InterPro" id="IPR003539">
    <property type="entry name" value="CD_toxinB"/>
</dbReference>
<dbReference type="RefSeq" id="WP_104699394.1">
    <property type="nucleotide sequence ID" value="NZ_FZPP01000005.1"/>
</dbReference>
<dbReference type="Proteomes" id="UP000256599">
    <property type="component" value="Unassembled WGS sequence"/>
</dbReference>
<comment type="caution">
    <text evidence="2">The sequence shown here is derived from an EMBL/GenBank/DDBJ whole genome shotgun (WGS) entry which is preliminary data.</text>
</comment>
<evidence type="ECO:0000313" key="2">
    <source>
        <dbReference type="EMBL" id="RDU60966.1"/>
    </source>
</evidence>
<protein>
    <submittedName>
        <fullName evidence="2">Cytolethal distending toxin subunit B family protein</fullName>
    </submittedName>
</protein>
<dbReference type="SUPFAM" id="SSF56219">
    <property type="entry name" value="DNase I-like"/>
    <property type="match status" value="1"/>
</dbReference>
<dbReference type="InterPro" id="IPR005135">
    <property type="entry name" value="Endo/exonuclease/phosphatase"/>
</dbReference>
<dbReference type="Pfam" id="PF03372">
    <property type="entry name" value="Exo_endo_phos"/>
    <property type="match status" value="1"/>
</dbReference>
<dbReference type="AlphaFoldDB" id="A0A3D8I7J6"/>
<dbReference type="Gene3D" id="3.60.10.10">
    <property type="entry name" value="Endonuclease/exonuclease/phosphatase"/>
    <property type="match status" value="1"/>
</dbReference>
<gene>
    <name evidence="2" type="ORF">CQA63_00185</name>
</gene>
<sequence>MKKLLCLCCFCVSCLFGNIDDFKIATWNLQGSSANTESKWSVSVRQLVTGDNAVDILAIQEAGSLPSSANPTGRIVRLSTEIAVEEYMWDLGTRSRPDNVFVYYAPVDAGANRVNLAIVSRMRADEIIILPPPTVVSRPIVGIRIGNDVFFSIHALANGGTDAPAIVNAVFSHFTSRPEINWVIAGDFNRSPDSLRLDLRLETRVRTTFVAPNAPTQRSGGTLDYALVGNSSGALPTTALAAILMLANFRTQLVSDHFPVNFRRF</sequence>
<dbReference type="EMBL" id="NXLR01000001">
    <property type="protein sequence ID" value="RDU60966.1"/>
    <property type="molecule type" value="Genomic_DNA"/>
</dbReference>
<feature type="domain" description="Endonuclease/exonuclease/phosphatase" evidence="1">
    <location>
        <begin position="25"/>
        <end position="257"/>
    </location>
</feature>
<dbReference type="GO" id="GO:0003824">
    <property type="term" value="F:catalytic activity"/>
    <property type="evidence" value="ECO:0007669"/>
    <property type="project" value="InterPro"/>
</dbReference>
<evidence type="ECO:0000259" key="1">
    <source>
        <dbReference type="Pfam" id="PF03372"/>
    </source>
</evidence>